<dbReference type="HOGENOM" id="CLU_2129012_0_0_5"/>
<feature type="compositionally biased region" description="Polar residues" evidence="1">
    <location>
        <begin position="32"/>
        <end position="42"/>
    </location>
</feature>
<proteinExistence type="predicted"/>
<dbReference type="AlphaFoldDB" id="Q11H08"/>
<reference evidence="3" key="1">
    <citation type="submission" date="2006-06" db="EMBL/GenBank/DDBJ databases">
        <title>Complete sequence of chromosome of Chelativorans sp. BNC1.</title>
        <authorList>
            <consortium name="US DOE Joint Genome Institute"/>
            <person name="Copeland A."/>
            <person name="Lucas S."/>
            <person name="Lapidus A."/>
            <person name="Barry K."/>
            <person name="Detter J.C."/>
            <person name="Glavina del Rio T."/>
            <person name="Hammon N."/>
            <person name="Israni S."/>
            <person name="Dalin E."/>
            <person name="Tice H."/>
            <person name="Pitluck S."/>
            <person name="Chertkov O."/>
            <person name="Brettin T."/>
            <person name="Bruce D."/>
            <person name="Han C."/>
            <person name="Tapia R."/>
            <person name="Gilna P."/>
            <person name="Schmutz J."/>
            <person name="Larimer F."/>
            <person name="Land M."/>
            <person name="Hauser L."/>
            <person name="Kyrpides N."/>
            <person name="Mikhailova N."/>
            <person name="Richardson P."/>
        </authorList>
    </citation>
    <scope>NUCLEOTIDE SEQUENCE</scope>
    <source>
        <strain evidence="3">BNC1</strain>
    </source>
</reference>
<dbReference type="KEGG" id="mes:Meso_1924"/>
<feature type="compositionally biased region" description="Basic and acidic residues" evidence="1">
    <location>
        <begin position="62"/>
        <end position="79"/>
    </location>
</feature>
<name>Q11H08_CHESB</name>
<feature type="chain" id="PRO_5004180333" description="Lipoprotein" evidence="2">
    <location>
        <begin position="39"/>
        <end position="113"/>
    </location>
</feature>
<dbReference type="PROSITE" id="PS51257">
    <property type="entry name" value="PROKAR_LIPOPROTEIN"/>
    <property type="match status" value="1"/>
</dbReference>
<feature type="region of interest" description="Disordered" evidence="1">
    <location>
        <begin position="31"/>
        <end position="89"/>
    </location>
</feature>
<keyword evidence="2" id="KW-0732">Signal</keyword>
<accession>Q11H08</accession>
<evidence type="ECO:0000256" key="1">
    <source>
        <dbReference type="SAM" id="MobiDB-lite"/>
    </source>
</evidence>
<evidence type="ECO:0008006" key="4">
    <source>
        <dbReference type="Google" id="ProtNLM"/>
    </source>
</evidence>
<evidence type="ECO:0000313" key="3">
    <source>
        <dbReference type="EMBL" id="ABG63317.1"/>
    </source>
</evidence>
<evidence type="ECO:0000256" key="2">
    <source>
        <dbReference type="SAM" id="SignalP"/>
    </source>
</evidence>
<organism evidence="3">
    <name type="scientific">Chelativorans sp. (strain BNC1)</name>
    <dbReference type="NCBI Taxonomy" id="266779"/>
    <lineage>
        <taxon>Bacteria</taxon>
        <taxon>Pseudomonadati</taxon>
        <taxon>Pseudomonadota</taxon>
        <taxon>Alphaproteobacteria</taxon>
        <taxon>Hyphomicrobiales</taxon>
        <taxon>Phyllobacteriaceae</taxon>
        <taxon>Chelativorans</taxon>
    </lineage>
</organism>
<dbReference type="EMBL" id="CP000390">
    <property type="protein sequence ID" value="ABG63317.1"/>
    <property type="molecule type" value="Genomic_DNA"/>
</dbReference>
<feature type="signal peptide" evidence="2">
    <location>
        <begin position="1"/>
        <end position="38"/>
    </location>
</feature>
<sequence precursor="true">MKIMARIRHFSAAGLAAPCLISLLISGCAGTGSRSVTASPTQPDGYPNLNMPMEAAAPQISAEEKTRMTEELSGKRLRPENSQASAAETERLRRLALERQQEMLSQIESPADR</sequence>
<gene>
    <name evidence="3" type="ordered locus">Meso_1924</name>
</gene>
<protein>
    <recommendedName>
        <fullName evidence="4">Lipoprotein</fullName>
    </recommendedName>
</protein>
<dbReference type="STRING" id="266779.Meso_1924"/>